<dbReference type="Proteomes" id="UP000034368">
    <property type="component" value="Unassembled WGS sequence"/>
</dbReference>
<reference evidence="2 3" key="1">
    <citation type="journal article" date="2015" name="Nature">
        <title>rRNA introns, odd ribosomes, and small enigmatic genomes across a large radiation of phyla.</title>
        <authorList>
            <person name="Brown C.T."/>
            <person name="Hug L.A."/>
            <person name="Thomas B.C."/>
            <person name="Sharon I."/>
            <person name="Castelle C.J."/>
            <person name="Singh A."/>
            <person name="Wilkins M.J."/>
            <person name="Williams K.H."/>
            <person name="Banfield J.F."/>
        </authorList>
    </citation>
    <scope>NUCLEOTIDE SEQUENCE [LARGE SCALE GENOMIC DNA]</scope>
</reference>
<keyword evidence="1" id="KW-0472">Membrane</keyword>
<feature type="transmembrane region" description="Helical" evidence="1">
    <location>
        <begin position="117"/>
        <end position="141"/>
    </location>
</feature>
<feature type="transmembrane region" description="Helical" evidence="1">
    <location>
        <begin position="7"/>
        <end position="26"/>
    </location>
</feature>
<keyword evidence="1" id="KW-0812">Transmembrane</keyword>
<name>A0A0G1L2V4_9BACT</name>
<evidence type="ECO:0000313" key="3">
    <source>
        <dbReference type="Proteomes" id="UP000034368"/>
    </source>
</evidence>
<feature type="transmembrane region" description="Helical" evidence="1">
    <location>
        <begin position="38"/>
        <end position="60"/>
    </location>
</feature>
<dbReference type="EMBL" id="LCKD01000003">
    <property type="protein sequence ID" value="KKT90311.1"/>
    <property type="molecule type" value="Genomic_DNA"/>
</dbReference>
<protein>
    <submittedName>
        <fullName evidence="2">Uncharacterized protein</fullName>
    </submittedName>
</protein>
<organism evidence="2 3">
    <name type="scientific">Candidatus Yanofskybacteria bacterium GW2011_GWB1_45_11</name>
    <dbReference type="NCBI Taxonomy" id="1619026"/>
    <lineage>
        <taxon>Bacteria</taxon>
        <taxon>Candidatus Yanofskyibacteriota</taxon>
    </lineage>
</organism>
<gene>
    <name evidence="2" type="ORF">UW90_C0003G0035</name>
</gene>
<evidence type="ECO:0000313" key="2">
    <source>
        <dbReference type="EMBL" id="KKT90311.1"/>
    </source>
</evidence>
<sequence length="262" mass="29820">MTRNIKLAVWHGLVALFAWRLWLFSGTVSFNSVIGFDLSLPAVLIFILLCSFIATGYVLFQEKRWALAVSAAVGLTFLAYLGWTWLNILAVIGFWLFNVYAVSNAKSNMHGRIRLNVRLALLSSLYPVVIGFFLMFSFAAYQSDILNDIKKSQRLPSQAQEAIRQFAKEFVGPRIEGTQKEKETAINQVSNETFNEINRFLKPFFTSAPPVLAFTLFLILLGVSWIFVWLSMLTGLLIFFILKKSNFIRVEKKQVEAETIII</sequence>
<dbReference type="AlphaFoldDB" id="A0A0G1L2V4"/>
<feature type="transmembrane region" description="Helical" evidence="1">
    <location>
        <begin position="88"/>
        <end position="105"/>
    </location>
</feature>
<evidence type="ECO:0000256" key="1">
    <source>
        <dbReference type="SAM" id="Phobius"/>
    </source>
</evidence>
<feature type="transmembrane region" description="Helical" evidence="1">
    <location>
        <begin position="65"/>
        <end position="82"/>
    </location>
</feature>
<comment type="caution">
    <text evidence="2">The sequence shown here is derived from an EMBL/GenBank/DDBJ whole genome shotgun (WGS) entry which is preliminary data.</text>
</comment>
<keyword evidence="1" id="KW-1133">Transmembrane helix</keyword>
<feature type="transmembrane region" description="Helical" evidence="1">
    <location>
        <begin position="211"/>
        <end position="242"/>
    </location>
</feature>
<proteinExistence type="predicted"/>
<accession>A0A0G1L2V4</accession>